<feature type="compositionally biased region" description="Acidic residues" evidence="4">
    <location>
        <begin position="184"/>
        <end position="195"/>
    </location>
</feature>
<evidence type="ECO:0000313" key="5">
    <source>
        <dbReference type="EMBL" id="WEK47285.1"/>
    </source>
</evidence>
<dbReference type="GO" id="GO:0015935">
    <property type="term" value="C:small ribosomal subunit"/>
    <property type="evidence" value="ECO:0007669"/>
    <property type="project" value="TreeGrafter"/>
</dbReference>
<comment type="similarity">
    <text evidence="3">Belongs to the bacterial ribosomal protein bS16 family.</text>
</comment>
<evidence type="ECO:0000256" key="1">
    <source>
        <dbReference type="ARBA" id="ARBA00022980"/>
    </source>
</evidence>
<feature type="compositionally biased region" description="Basic and acidic residues" evidence="4">
    <location>
        <begin position="95"/>
        <end position="118"/>
    </location>
</feature>
<keyword evidence="2 3" id="KW-0687">Ribonucleoprotein</keyword>
<name>A0AAJ5X7C2_9SPHN</name>
<dbReference type="NCBIfam" id="TIGR00002">
    <property type="entry name" value="S16"/>
    <property type="match status" value="1"/>
</dbReference>
<gene>
    <name evidence="3 5" type="primary">rpsP</name>
    <name evidence="5" type="ORF">P0Y56_03090</name>
</gene>
<dbReference type="GO" id="GO:0006412">
    <property type="term" value="P:translation"/>
    <property type="evidence" value="ECO:0007669"/>
    <property type="project" value="UniProtKB-UniRule"/>
</dbReference>
<dbReference type="GO" id="GO:0005737">
    <property type="term" value="C:cytoplasm"/>
    <property type="evidence" value="ECO:0007669"/>
    <property type="project" value="UniProtKB-ARBA"/>
</dbReference>
<dbReference type="HAMAP" id="MF_00385">
    <property type="entry name" value="Ribosomal_bS16"/>
    <property type="match status" value="1"/>
</dbReference>
<dbReference type="InterPro" id="IPR020592">
    <property type="entry name" value="Ribosomal_bS16_CS"/>
</dbReference>
<dbReference type="InterPro" id="IPR000307">
    <property type="entry name" value="Ribosomal_bS16"/>
</dbReference>
<dbReference type="GO" id="GO:0003735">
    <property type="term" value="F:structural constituent of ribosome"/>
    <property type="evidence" value="ECO:0007669"/>
    <property type="project" value="InterPro"/>
</dbReference>
<dbReference type="Gene3D" id="3.30.1320.10">
    <property type="match status" value="1"/>
</dbReference>
<evidence type="ECO:0000256" key="4">
    <source>
        <dbReference type="SAM" id="MobiDB-lite"/>
    </source>
</evidence>
<feature type="compositionally biased region" description="Low complexity" evidence="4">
    <location>
        <begin position="136"/>
        <end position="183"/>
    </location>
</feature>
<evidence type="ECO:0000256" key="2">
    <source>
        <dbReference type="ARBA" id="ARBA00023274"/>
    </source>
</evidence>
<dbReference type="PROSITE" id="PS00732">
    <property type="entry name" value="RIBOSOMAL_S16"/>
    <property type="match status" value="1"/>
</dbReference>
<protein>
    <recommendedName>
        <fullName evidence="3">Small ribosomal subunit protein bS16</fullName>
    </recommendedName>
</protein>
<sequence>MAVSIRLSRGGAKKRPYYRVVVSDSRSSRDGKYLEQIGTYNPLLAKDDPARVKINEDRARYWIGVGAQPSDRVARFLDAAGIQERAARNNPNKAEPGDKAKERAEEKATKAAEAEEAAKAAAEAPAPEPVVEEAVEAPAAEEAAPAEAAADEAPAAEAPAEEAPAAEEAAPEAPAEEAPAAEAPADDAGAEQAEG</sequence>
<evidence type="ECO:0000313" key="6">
    <source>
        <dbReference type="Proteomes" id="UP001218362"/>
    </source>
</evidence>
<dbReference type="KEGG" id="acob:P0Y56_03090"/>
<keyword evidence="1 3" id="KW-0689">Ribosomal protein</keyword>
<dbReference type="Proteomes" id="UP001218362">
    <property type="component" value="Chromosome"/>
</dbReference>
<dbReference type="Pfam" id="PF00886">
    <property type="entry name" value="Ribosomal_S16"/>
    <property type="match status" value="1"/>
</dbReference>
<evidence type="ECO:0000256" key="3">
    <source>
        <dbReference type="HAMAP-Rule" id="MF_00385"/>
    </source>
</evidence>
<dbReference type="PANTHER" id="PTHR12919:SF20">
    <property type="entry name" value="SMALL RIBOSOMAL SUBUNIT PROTEIN BS16M"/>
    <property type="match status" value="1"/>
</dbReference>
<proteinExistence type="inferred from homology"/>
<organism evidence="5 6">
    <name type="scientific">Candidatus Andeanibacterium colombiense</name>
    <dbReference type="NCBI Taxonomy" id="3121345"/>
    <lineage>
        <taxon>Bacteria</taxon>
        <taxon>Pseudomonadati</taxon>
        <taxon>Pseudomonadota</taxon>
        <taxon>Alphaproteobacteria</taxon>
        <taxon>Sphingomonadales</taxon>
        <taxon>Sphingomonadaceae</taxon>
        <taxon>Candidatus Andeanibacterium</taxon>
    </lineage>
</organism>
<feature type="region of interest" description="Disordered" evidence="4">
    <location>
        <begin position="84"/>
        <end position="195"/>
    </location>
</feature>
<dbReference type="PANTHER" id="PTHR12919">
    <property type="entry name" value="30S RIBOSOMAL PROTEIN S16"/>
    <property type="match status" value="1"/>
</dbReference>
<accession>A0AAJ5X7C2</accession>
<reference evidence="5" key="1">
    <citation type="submission" date="2023-03" db="EMBL/GenBank/DDBJ databases">
        <title>Andean soil-derived lignocellulolytic bacterial consortium as a source of novel taxa and putative plastic-active enzymes.</title>
        <authorList>
            <person name="Diaz-Garcia L."/>
            <person name="Chuvochina M."/>
            <person name="Feuerriegel G."/>
            <person name="Bunk B."/>
            <person name="Sproer C."/>
            <person name="Streit W.R."/>
            <person name="Rodriguez L.M."/>
            <person name="Overmann J."/>
            <person name="Jimenez D.J."/>
        </authorList>
    </citation>
    <scope>NUCLEOTIDE SEQUENCE</scope>
    <source>
        <strain evidence="5">MAG 26</strain>
    </source>
</reference>
<dbReference type="EMBL" id="CP119316">
    <property type="protein sequence ID" value="WEK47285.1"/>
    <property type="molecule type" value="Genomic_DNA"/>
</dbReference>
<dbReference type="InterPro" id="IPR023803">
    <property type="entry name" value="Ribosomal_bS16_dom_sf"/>
</dbReference>
<dbReference type="SUPFAM" id="SSF54565">
    <property type="entry name" value="Ribosomal protein S16"/>
    <property type="match status" value="1"/>
</dbReference>
<dbReference type="AlphaFoldDB" id="A0AAJ5X7C2"/>